<evidence type="ECO:0000313" key="3">
    <source>
        <dbReference type="Proteomes" id="UP001359559"/>
    </source>
</evidence>
<gene>
    <name evidence="2" type="ORF">RJT34_07804</name>
</gene>
<dbReference type="Proteomes" id="UP001359559">
    <property type="component" value="Unassembled WGS sequence"/>
</dbReference>
<keyword evidence="3" id="KW-1185">Reference proteome</keyword>
<accession>A0AAN9K6Y5</accession>
<dbReference type="AlphaFoldDB" id="A0AAN9K6Y5"/>
<protein>
    <submittedName>
        <fullName evidence="2">Uncharacterized protein</fullName>
    </submittedName>
</protein>
<organism evidence="2 3">
    <name type="scientific">Clitoria ternatea</name>
    <name type="common">Butterfly pea</name>
    <dbReference type="NCBI Taxonomy" id="43366"/>
    <lineage>
        <taxon>Eukaryota</taxon>
        <taxon>Viridiplantae</taxon>
        <taxon>Streptophyta</taxon>
        <taxon>Embryophyta</taxon>
        <taxon>Tracheophyta</taxon>
        <taxon>Spermatophyta</taxon>
        <taxon>Magnoliopsida</taxon>
        <taxon>eudicotyledons</taxon>
        <taxon>Gunneridae</taxon>
        <taxon>Pentapetalae</taxon>
        <taxon>rosids</taxon>
        <taxon>fabids</taxon>
        <taxon>Fabales</taxon>
        <taxon>Fabaceae</taxon>
        <taxon>Papilionoideae</taxon>
        <taxon>50 kb inversion clade</taxon>
        <taxon>NPAAA clade</taxon>
        <taxon>indigoferoid/millettioid clade</taxon>
        <taxon>Phaseoleae</taxon>
        <taxon>Clitoria</taxon>
    </lineage>
</organism>
<comment type="caution">
    <text evidence="2">The sequence shown here is derived from an EMBL/GenBank/DDBJ whole genome shotgun (WGS) entry which is preliminary data.</text>
</comment>
<sequence>MPTIIPGMHLFVCLEQQELCLDLARERLTEAIFKMWEYEAAAKATGSRARDEVVVDNTNNVENLDNLKVIFKAKAPCLTISANDQKVRALQDSKNDMPIQKRPKCVAEEGQNQDNNSQNHKKDTGVSSIDQDICSTANSSSCKKQCTNTSTYSFSVPQQCSSSSNLKWP</sequence>
<name>A0AAN9K6Y5_CLITE</name>
<proteinExistence type="predicted"/>
<feature type="region of interest" description="Disordered" evidence="1">
    <location>
        <begin position="105"/>
        <end position="126"/>
    </location>
</feature>
<evidence type="ECO:0000313" key="2">
    <source>
        <dbReference type="EMBL" id="KAK7310344.1"/>
    </source>
</evidence>
<evidence type="ECO:0000256" key="1">
    <source>
        <dbReference type="SAM" id="MobiDB-lite"/>
    </source>
</evidence>
<dbReference type="EMBL" id="JAYKXN010000002">
    <property type="protein sequence ID" value="KAK7310344.1"/>
    <property type="molecule type" value="Genomic_DNA"/>
</dbReference>
<reference evidence="2 3" key="1">
    <citation type="submission" date="2024-01" db="EMBL/GenBank/DDBJ databases">
        <title>The genomes of 5 underutilized Papilionoideae crops provide insights into root nodulation and disease resistance.</title>
        <authorList>
            <person name="Yuan L."/>
        </authorList>
    </citation>
    <scope>NUCLEOTIDE SEQUENCE [LARGE SCALE GENOMIC DNA]</scope>
    <source>
        <strain evidence="2">LY-2023</strain>
        <tissue evidence="2">Leaf</tissue>
    </source>
</reference>